<dbReference type="GO" id="GO:0003676">
    <property type="term" value="F:nucleic acid binding"/>
    <property type="evidence" value="ECO:0007669"/>
    <property type="project" value="InterPro"/>
</dbReference>
<evidence type="ECO:0000259" key="2">
    <source>
        <dbReference type="Pfam" id="PF02272"/>
    </source>
</evidence>
<name>A0A0C7NPW1_DEFTU</name>
<dbReference type="HOGENOM" id="CLU_039720_0_0_0"/>
<dbReference type="Proteomes" id="UP000032809">
    <property type="component" value="Chromosome I"/>
</dbReference>
<dbReference type="PANTHER" id="PTHR47618:SF1">
    <property type="entry name" value="BIFUNCTIONAL OLIGORIBONUCLEASE AND PAP PHOSPHATASE NRNA"/>
    <property type="match status" value="1"/>
</dbReference>
<dbReference type="InterPro" id="IPR001667">
    <property type="entry name" value="DDH_dom"/>
</dbReference>
<dbReference type="STRING" id="1006576.DTL3_0620"/>
<dbReference type="SUPFAM" id="SSF64182">
    <property type="entry name" value="DHH phosphoesterases"/>
    <property type="match status" value="1"/>
</dbReference>
<proteinExistence type="predicted"/>
<evidence type="ECO:0000259" key="1">
    <source>
        <dbReference type="Pfam" id="PF01368"/>
    </source>
</evidence>
<dbReference type="Gene3D" id="3.10.310.30">
    <property type="match status" value="1"/>
</dbReference>
<dbReference type="PANTHER" id="PTHR47618">
    <property type="entry name" value="BIFUNCTIONAL OLIGORIBONUCLEASE AND PAP PHOSPHATASE NRNA"/>
    <property type="match status" value="1"/>
</dbReference>
<organism evidence="3 4">
    <name type="scientific">Defluviitoga tunisiensis</name>
    <dbReference type="NCBI Taxonomy" id="1006576"/>
    <lineage>
        <taxon>Bacteria</taxon>
        <taxon>Thermotogati</taxon>
        <taxon>Thermotogota</taxon>
        <taxon>Thermotogae</taxon>
        <taxon>Petrotogales</taxon>
        <taxon>Petrotogaceae</taxon>
        <taxon>Defluviitoga</taxon>
    </lineage>
</organism>
<reference evidence="4" key="1">
    <citation type="submission" date="2014-11" db="EMBL/GenBank/DDBJ databases">
        <authorList>
            <person name="Wibberg D."/>
        </authorList>
    </citation>
    <scope>NUCLEOTIDE SEQUENCE [LARGE SCALE GENOMIC DNA]</scope>
    <source>
        <strain evidence="4">L3</strain>
    </source>
</reference>
<dbReference type="InterPro" id="IPR051319">
    <property type="entry name" value="Oligoribo/pAp-PDE_c-di-AMP_PDE"/>
</dbReference>
<dbReference type="Pfam" id="PF02272">
    <property type="entry name" value="DHHA1"/>
    <property type="match status" value="1"/>
</dbReference>
<evidence type="ECO:0000313" key="4">
    <source>
        <dbReference type="Proteomes" id="UP000032809"/>
    </source>
</evidence>
<feature type="domain" description="DDH" evidence="1">
    <location>
        <begin position="18"/>
        <end position="164"/>
    </location>
</feature>
<gene>
    <name evidence="3" type="ORF">DTL3_0620</name>
</gene>
<dbReference type="Pfam" id="PF01368">
    <property type="entry name" value="DHH"/>
    <property type="match status" value="1"/>
</dbReference>
<dbReference type="KEGG" id="dtn:DTL3_0620"/>
<dbReference type="InterPro" id="IPR003156">
    <property type="entry name" value="DHHA1_dom"/>
</dbReference>
<sequence>MHKVDEKIIASEINKSNNILLVGHILPDGDDVSSLVSMSLGLEKLGKRTLAVIDDDIGEYLLEFPLVKKKIKKLDSEIEQNICNEFDLMIVLDSSSPDRIGRLENYLNFFHVIVIDHHITNTNFGNVNWVDPTVGATAQMVYRLLNFMSVDYDEQLATMNLLGIATDTGFFKYENTGPETFRVAASLIEKGASISYISNKIHGNTPLEHIYLYKDVISNLKLASQGLIAYSLITLDMLSKYNILPKDSPSLVENLRSIRGVEVAMIFQEFEKNLYHVSLRSKEWADVSKIALDFGGGGHPRAAGFSIKAEDILVEIQKIVEHITNFLKS</sequence>
<evidence type="ECO:0000313" key="3">
    <source>
        <dbReference type="EMBL" id="CEP77937.1"/>
    </source>
</evidence>
<dbReference type="InterPro" id="IPR038763">
    <property type="entry name" value="DHH_sf"/>
</dbReference>
<keyword evidence="4" id="KW-1185">Reference proteome</keyword>
<dbReference type="Gene3D" id="3.90.1640.10">
    <property type="entry name" value="inorganic pyrophosphatase (n-terminal core)"/>
    <property type="match status" value="1"/>
</dbReference>
<accession>A0A0C7NPW1</accession>
<dbReference type="AlphaFoldDB" id="A0A0C7NPW1"/>
<feature type="domain" description="DHHA1" evidence="2">
    <location>
        <begin position="240"/>
        <end position="322"/>
    </location>
</feature>
<dbReference type="EMBL" id="LN824141">
    <property type="protein sequence ID" value="CEP77937.1"/>
    <property type="molecule type" value="Genomic_DNA"/>
</dbReference>
<protein>
    <submittedName>
        <fullName evidence="3">Exopolyphosphatase-related proteins</fullName>
    </submittedName>
</protein>